<dbReference type="GO" id="GO:0033922">
    <property type="term" value="F:peptidoglycan beta-N-acetylmuramidase activity"/>
    <property type="evidence" value="ECO:0007669"/>
    <property type="project" value="InterPro"/>
</dbReference>
<name>A0A1F4UER1_UNCW3</name>
<gene>
    <name evidence="3" type="ORF">A2Y85_00575</name>
</gene>
<feature type="domain" description="Peptidoglycan beta-N-acetylmuramidase NamZ N-terminal" evidence="1">
    <location>
        <begin position="23"/>
        <end position="222"/>
    </location>
</feature>
<evidence type="ECO:0000313" key="3">
    <source>
        <dbReference type="EMBL" id="OGC43300.1"/>
    </source>
</evidence>
<dbReference type="PIRSF" id="PIRSF016719">
    <property type="entry name" value="UCP016719"/>
    <property type="match status" value="1"/>
</dbReference>
<organism evidence="3 4">
    <name type="scientific">candidate division WOR-3 bacterium RBG_13_43_14</name>
    <dbReference type="NCBI Taxonomy" id="1802590"/>
    <lineage>
        <taxon>Bacteria</taxon>
        <taxon>Bacteria division WOR-3</taxon>
    </lineage>
</organism>
<protein>
    <recommendedName>
        <fullName evidence="5">DUF1343 domain-containing protein</fullName>
    </recommendedName>
</protein>
<dbReference type="PANTHER" id="PTHR42915">
    <property type="entry name" value="HYPOTHETICAL 460 KDA PROTEIN IN FEUA-SIGW INTERGENIC REGION [PRECURSOR]"/>
    <property type="match status" value="1"/>
</dbReference>
<feature type="domain" description="Peptidoglycan beta-N-acetylmuramidase NamZ C-terminal" evidence="2">
    <location>
        <begin position="227"/>
        <end position="386"/>
    </location>
</feature>
<evidence type="ECO:0008006" key="5">
    <source>
        <dbReference type="Google" id="ProtNLM"/>
    </source>
</evidence>
<dbReference type="AlphaFoldDB" id="A0A1F4UER1"/>
<dbReference type="InterPro" id="IPR008302">
    <property type="entry name" value="NamZ"/>
</dbReference>
<accession>A0A1F4UER1</accession>
<evidence type="ECO:0000313" key="4">
    <source>
        <dbReference type="Proteomes" id="UP000177025"/>
    </source>
</evidence>
<evidence type="ECO:0000259" key="1">
    <source>
        <dbReference type="Pfam" id="PF07075"/>
    </source>
</evidence>
<dbReference type="InterPro" id="IPR048503">
    <property type="entry name" value="NamZ_C"/>
</dbReference>
<proteinExistence type="predicted"/>
<dbReference type="InterPro" id="IPR048502">
    <property type="entry name" value="NamZ_N"/>
</dbReference>
<dbReference type="Gene3D" id="3.90.1150.140">
    <property type="match status" value="1"/>
</dbReference>
<dbReference type="EMBL" id="MEUM01000028">
    <property type="protein sequence ID" value="OGC43300.1"/>
    <property type="molecule type" value="Genomic_DNA"/>
</dbReference>
<dbReference type="Gene3D" id="3.40.50.12170">
    <property type="entry name" value="Uncharacterised protein PF07075, DUF1343"/>
    <property type="match status" value="1"/>
</dbReference>
<dbReference type="Proteomes" id="UP000177025">
    <property type="component" value="Unassembled WGS sequence"/>
</dbReference>
<reference evidence="3 4" key="1">
    <citation type="journal article" date="2016" name="Nat. Commun.">
        <title>Thousands of microbial genomes shed light on interconnected biogeochemical processes in an aquifer system.</title>
        <authorList>
            <person name="Anantharaman K."/>
            <person name="Brown C.T."/>
            <person name="Hug L.A."/>
            <person name="Sharon I."/>
            <person name="Castelle C.J."/>
            <person name="Probst A.J."/>
            <person name="Thomas B.C."/>
            <person name="Singh A."/>
            <person name="Wilkins M.J."/>
            <person name="Karaoz U."/>
            <person name="Brodie E.L."/>
            <person name="Williams K.H."/>
            <person name="Hubbard S.S."/>
            <person name="Banfield J.F."/>
        </authorList>
    </citation>
    <scope>NUCLEOTIDE SEQUENCE [LARGE SCALE GENOMIC DNA]</scope>
</reference>
<comment type="caution">
    <text evidence="3">The sequence shown here is derived from an EMBL/GenBank/DDBJ whole genome shotgun (WGS) entry which is preliminary data.</text>
</comment>
<dbReference type="PANTHER" id="PTHR42915:SF1">
    <property type="entry name" value="PEPTIDOGLYCAN BETA-N-ACETYLMURAMIDASE NAMZ"/>
    <property type="match status" value="1"/>
</dbReference>
<sequence>MSIQLGIDVLKRRNFRQLRGYRIGLCTNLSCCDSDLITTYENFKEELNLQVIFAPEHGLYTDLQDQIPMRSYVDRKNRIKIISLYDGKKLTADPEILKKIDILVVDLFDIGSRYYTFLWTAMLLMQQISQTNKKVIVLDRPNPINGIKVEGPVLLPQLRSFVGLYLLPIRHGMTIGELLTMINSEAGINADLEIIKMRNWKRAMYYDETGLSWTIPSPNMPVLSTAIVYPGMCLLEGTNLSEGRGTTRPFEIFGAPWIEPFELIKNLSAKLTGVKFRPLYFTPTFHKHNGKTCGGLQIYVTDRNKYRPIETTLELLRVIKKLFPGNFSWRKPPYEFERKRMPFDILIGNTWVRKMIDRHRSIPEIKCKWTPELERFRKLRKQYLLYK</sequence>
<dbReference type="Pfam" id="PF07075">
    <property type="entry name" value="NamZ_N"/>
    <property type="match status" value="1"/>
</dbReference>
<evidence type="ECO:0000259" key="2">
    <source>
        <dbReference type="Pfam" id="PF20732"/>
    </source>
</evidence>
<dbReference type="Pfam" id="PF20732">
    <property type="entry name" value="NamZ_C"/>
    <property type="match status" value="1"/>
</dbReference>